<proteinExistence type="predicted"/>
<organism evidence="1">
    <name type="scientific">Rhizophora mucronata</name>
    <name type="common">Asiatic mangrove</name>
    <dbReference type="NCBI Taxonomy" id="61149"/>
    <lineage>
        <taxon>Eukaryota</taxon>
        <taxon>Viridiplantae</taxon>
        <taxon>Streptophyta</taxon>
        <taxon>Embryophyta</taxon>
        <taxon>Tracheophyta</taxon>
        <taxon>Spermatophyta</taxon>
        <taxon>Magnoliopsida</taxon>
        <taxon>eudicotyledons</taxon>
        <taxon>Gunneridae</taxon>
        <taxon>Pentapetalae</taxon>
        <taxon>rosids</taxon>
        <taxon>fabids</taxon>
        <taxon>Malpighiales</taxon>
        <taxon>Rhizophoraceae</taxon>
        <taxon>Rhizophora</taxon>
    </lineage>
</organism>
<name>A0A2P2NGY5_RHIMU</name>
<protein>
    <submittedName>
        <fullName evidence="1">Uncharacterized protein</fullName>
    </submittedName>
</protein>
<dbReference type="AlphaFoldDB" id="A0A2P2NGY5"/>
<accession>A0A2P2NGY5</accession>
<reference evidence="1" key="1">
    <citation type="submission" date="2018-02" db="EMBL/GenBank/DDBJ databases">
        <title>Rhizophora mucronata_Transcriptome.</title>
        <authorList>
            <person name="Meera S.P."/>
            <person name="Sreeshan A."/>
            <person name="Augustine A."/>
        </authorList>
    </citation>
    <scope>NUCLEOTIDE SEQUENCE</scope>
    <source>
        <tissue evidence="1">Leaf</tissue>
    </source>
</reference>
<evidence type="ECO:0000313" key="1">
    <source>
        <dbReference type="EMBL" id="MBX41709.1"/>
    </source>
</evidence>
<dbReference type="EMBL" id="GGEC01061225">
    <property type="protein sequence ID" value="MBX41709.1"/>
    <property type="molecule type" value="Transcribed_RNA"/>
</dbReference>
<sequence>MINFMHSLSMRCTCSYKFKPII</sequence>